<dbReference type="GeneID" id="36557081"/>
<name>A0A2I2G4G9_9EURO</name>
<keyword evidence="1" id="KW-0472">Membrane</keyword>
<organism evidence="2 3">
    <name type="scientific">Aspergillus steynii IBT 23096</name>
    <dbReference type="NCBI Taxonomy" id="1392250"/>
    <lineage>
        <taxon>Eukaryota</taxon>
        <taxon>Fungi</taxon>
        <taxon>Dikarya</taxon>
        <taxon>Ascomycota</taxon>
        <taxon>Pezizomycotina</taxon>
        <taxon>Eurotiomycetes</taxon>
        <taxon>Eurotiomycetidae</taxon>
        <taxon>Eurotiales</taxon>
        <taxon>Aspergillaceae</taxon>
        <taxon>Aspergillus</taxon>
        <taxon>Aspergillus subgen. Circumdati</taxon>
    </lineage>
</organism>
<dbReference type="EMBL" id="MSFO01000005">
    <property type="protein sequence ID" value="PLB47771.1"/>
    <property type="molecule type" value="Genomic_DNA"/>
</dbReference>
<protein>
    <submittedName>
        <fullName evidence="2">Uncharacterized protein</fullName>
    </submittedName>
</protein>
<proteinExistence type="predicted"/>
<dbReference type="Proteomes" id="UP000234275">
    <property type="component" value="Unassembled WGS sequence"/>
</dbReference>
<evidence type="ECO:0000313" key="2">
    <source>
        <dbReference type="EMBL" id="PLB47771.1"/>
    </source>
</evidence>
<comment type="caution">
    <text evidence="2">The sequence shown here is derived from an EMBL/GenBank/DDBJ whole genome shotgun (WGS) entry which is preliminary data.</text>
</comment>
<dbReference type="VEuPathDB" id="FungiDB:P170DRAFT_437509"/>
<dbReference type="RefSeq" id="XP_024703073.1">
    <property type="nucleotide sequence ID" value="XM_024849382.1"/>
</dbReference>
<feature type="transmembrane region" description="Helical" evidence="1">
    <location>
        <begin position="79"/>
        <end position="100"/>
    </location>
</feature>
<accession>A0A2I2G4G9</accession>
<keyword evidence="1" id="KW-1133">Transmembrane helix</keyword>
<dbReference type="AlphaFoldDB" id="A0A2I2G4G9"/>
<keyword evidence="3" id="KW-1185">Reference proteome</keyword>
<reference evidence="2 3" key="1">
    <citation type="submission" date="2016-12" db="EMBL/GenBank/DDBJ databases">
        <title>The genomes of Aspergillus section Nigri reveals drivers in fungal speciation.</title>
        <authorList>
            <consortium name="DOE Joint Genome Institute"/>
            <person name="Vesth T.C."/>
            <person name="Nybo J."/>
            <person name="Theobald S."/>
            <person name="Brandl J."/>
            <person name="Frisvad J.C."/>
            <person name="Nielsen K.F."/>
            <person name="Lyhne E.K."/>
            <person name="Kogle M.E."/>
            <person name="Kuo A."/>
            <person name="Riley R."/>
            <person name="Clum A."/>
            <person name="Nolan M."/>
            <person name="Lipzen A."/>
            <person name="Salamov A."/>
            <person name="Henrissat B."/>
            <person name="Wiebenga A."/>
            <person name="De Vries R.P."/>
            <person name="Grigoriev I.V."/>
            <person name="Mortensen U.H."/>
            <person name="Andersen M.R."/>
            <person name="Baker S.E."/>
        </authorList>
    </citation>
    <scope>NUCLEOTIDE SEQUENCE [LARGE SCALE GENOMIC DNA]</scope>
    <source>
        <strain evidence="2 3">IBT 23096</strain>
    </source>
</reference>
<sequence>MPATSMSYAPQTVYAPFRPESSGYHVSQTGRGTAKRPSMEAEIKQLDFLFPGIPAFCSRACCRFVWTVISLHPCDLLPVFFPLSYIPIILEILRSIIVVAHRR</sequence>
<evidence type="ECO:0000313" key="3">
    <source>
        <dbReference type="Proteomes" id="UP000234275"/>
    </source>
</evidence>
<gene>
    <name evidence="2" type="ORF">P170DRAFT_437509</name>
</gene>
<evidence type="ECO:0000256" key="1">
    <source>
        <dbReference type="SAM" id="Phobius"/>
    </source>
</evidence>
<keyword evidence="1" id="KW-0812">Transmembrane</keyword>